<dbReference type="EMBL" id="OBMQ01000011">
    <property type="protein sequence ID" value="SOC19974.1"/>
    <property type="molecule type" value="Genomic_DNA"/>
</dbReference>
<reference evidence="3" key="1">
    <citation type="submission" date="2017-08" db="EMBL/GenBank/DDBJ databases">
        <authorList>
            <person name="Varghese N."/>
            <person name="Submissions S."/>
        </authorList>
    </citation>
    <scope>NUCLEOTIDE SEQUENCE [LARGE SCALE GENOMIC DNA]</scope>
    <source>
        <strain evidence="3">JC22</strain>
    </source>
</reference>
<evidence type="ECO:0000256" key="1">
    <source>
        <dbReference type="SAM" id="Phobius"/>
    </source>
</evidence>
<gene>
    <name evidence="2" type="ORF">SAMN05880501_11188</name>
</gene>
<evidence type="ECO:0000313" key="2">
    <source>
        <dbReference type="EMBL" id="SOC19974.1"/>
    </source>
</evidence>
<proteinExistence type="predicted"/>
<dbReference type="Proteomes" id="UP000219636">
    <property type="component" value="Unassembled WGS sequence"/>
</dbReference>
<organism evidence="2 3">
    <name type="scientific">Ureibacillus xyleni</name>
    <dbReference type="NCBI Taxonomy" id="614648"/>
    <lineage>
        <taxon>Bacteria</taxon>
        <taxon>Bacillati</taxon>
        <taxon>Bacillota</taxon>
        <taxon>Bacilli</taxon>
        <taxon>Bacillales</taxon>
        <taxon>Caryophanaceae</taxon>
        <taxon>Ureibacillus</taxon>
    </lineage>
</organism>
<keyword evidence="3" id="KW-1185">Reference proteome</keyword>
<evidence type="ECO:0000313" key="3">
    <source>
        <dbReference type="Proteomes" id="UP000219636"/>
    </source>
</evidence>
<sequence length="49" mass="5851">MNISFSKMLLFGFFIVLMLVIFAVYSFVLTNNIMDFNNGEVQYERYKIE</sequence>
<feature type="transmembrane region" description="Helical" evidence="1">
    <location>
        <begin position="9"/>
        <end position="28"/>
    </location>
</feature>
<accession>A0A285TE10</accession>
<keyword evidence="1" id="KW-1133">Transmembrane helix</keyword>
<protein>
    <submittedName>
        <fullName evidence="2">Uncharacterized protein</fullName>
    </submittedName>
</protein>
<keyword evidence="1" id="KW-0812">Transmembrane</keyword>
<dbReference type="AlphaFoldDB" id="A0A285TE10"/>
<keyword evidence="1" id="KW-0472">Membrane</keyword>
<name>A0A285TE10_9BACL</name>